<evidence type="ECO:0000313" key="2">
    <source>
        <dbReference type="EMBL" id="KGN98335.1"/>
    </source>
</evidence>
<evidence type="ECO:0008006" key="4">
    <source>
        <dbReference type="Google" id="ProtNLM"/>
    </source>
</evidence>
<accession>A0A0A2G7I7</accession>
<protein>
    <recommendedName>
        <fullName evidence="4">Lipocalin-like domain-containing protein</fullName>
    </recommendedName>
</protein>
<dbReference type="EMBL" id="JQZW01000007">
    <property type="protein sequence ID" value="KGN98335.1"/>
    <property type="molecule type" value="Genomic_DNA"/>
</dbReference>
<evidence type="ECO:0000256" key="1">
    <source>
        <dbReference type="SAM" id="SignalP"/>
    </source>
</evidence>
<proteinExistence type="predicted"/>
<dbReference type="RefSeq" id="WP_025842217.1">
    <property type="nucleotide sequence ID" value="NZ_JQZW01000007.1"/>
</dbReference>
<organism evidence="2 3">
    <name type="scientific">Porphyromonas gingivicanis</name>
    <dbReference type="NCBI Taxonomy" id="266762"/>
    <lineage>
        <taxon>Bacteria</taxon>
        <taxon>Pseudomonadati</taxon>
        <taxon>Bacteroidota</taxon>
        <taxon>Bacteroidia</taxon>
        <taxon>Bacteroidales</taxon>
        <taxon>Porphyromonadaceae</taxon>
        <taxon>Porphyromonas</taxon>
    </lineage>
</organism>
<gene>
    <name evidence="2" type="ORF">HQ36_02665</name>
</gene>
<feature type="chain" id="PRO_5001987739" description="Lipocalin-like domain-containing protein" evidence="1">
    <location>
        <begin position="20"/>
        <end position="262"/>
    </location>
</feature>
<keyword evidence="3" id="KW-1185">Reference proteome</keyword>
<comment type="caution">
    <text evidence="2">The sequence shown here is derived from an EMBL/GenBank/DDBJ whole genome shotgun (WGS) entry which is preliminary data.</text>
</comment>
<name>A0A0A2G7I7_9PORP</name>
<dbReference type="OrthoDB" id="1014078at2"/>
<dbReference type="AlphaFoldDB" id="A0A0A2G7I7"/>
<keyword evidence="1" id="KW-0732">Signal</keyword>
<dbReference type="STRING" id="266762.HQ36_02665"/>
<reference evidence="2 3" key="1">
    <citation type="submission" date="2014-08" db="EMBL/GenBank/DDBJ databases">
        <title>Porphyromonas gingivicanis strain:COT-022_OH1391 Genome sequencing.</title>
        <authorList>
            <person name="Wallis C."/>
            <person name="Deusch O."/>
            <person name="O'Flynn C."/>
            <person name="Davis I."/>
            <person name="Jospin G."/>
            <person name="Darling A.E."/>
            <person name="Coil D.A."/>
            <person name="Alexiev A."/>
            <person name="Horsfall A."/>
            <person name="Kirkwood N."/>
            <person name="Harris S."/>
            <person name="Eisen J.A."/>
        </authorList>
    </citation>
    <scope>NUCLEOTIDE SEQUENCE [LARGE SCALE GENOMIC DNA]</scope>
    <source>
        <strain evidence="3">COT-022 OH1391</strain>
    </source>
</reference>
<sequence length="262" mass="28708">MKKIILGLSLLISVFSVLSAQKHDIRLNLQPGLKVPVRYQQTTDQEISFQGQTMKNKIIQKNEVVFSVVSKNQDNFIIEAVINLIETTAETPQGNMKFSSADEKETAENKPLKKMAKKVVRAEITPYFQLVGEVTPVTEGLTKEEAIAVYEAFSSIFKGLYPTTSVAQGETWKADMTQGVKAESTLTSASPQSFIIDSKILLDMDMQGVKLSGKGSMNYEIHAPTGVPVYGLTTLPATGSSMANGVPVNIKLNMTSSFEFMQ</sequence>
<feature type="signal peptide" evidence="1">
    <location>
        <begin position="1"/>
        <end position="19"/>
    </location>
</feature>
<evidence type="ECO:0000313" key="3">
    <source>
        <dbReference type="Proteomes" id="UP000030134"/>
    </source>
</evidence>
<dbReference type="Proteomes" id="UP000030134">
    <property type="component" value="Unassembled WGS sequence"/>
</dbReference>